<dbReference type="InterPro" id="IPR028994">
    <property type="entry name" value="Integrin_alpha_N"/>
</dbReference>
<evidence type="ECO:0000313" key="4">
    <source>
        <dbReference type="Proteomes" id="UP001150924"/>
    </source>
</evidence>
<reference evidence="3" key="1">
    <citation type="submission" date="2022-11" db="EMBL/GenBank/DDBJ databases">
        <title>Minimal conservation of predation-associated metabolite biosynthetic gene clusters underscores biosynthetic potential of Myxococcota including descriptions for ten novel species: Archangium lansinium sp. nov., Myxococcus landrumus sp. nov., Nannocystis bai.</title>
        <authorList>
            <person name="Ahearne A."/>
            <person name="Stevens C."/>
            <person name="Phillips K."/>
        </authorList>
    </citation>
    <scope>NUCLEOTIDE SEQUENCE</scope>
    <source>
        <strain evidence="3">Na p29</strain>
    </source>
</reference>
<feature type="region of interest" description="Disordered" evidence="2">
    <location>
        <begin position="160"/>
        <end position="180"/>
    </location>
</feature>
<dbReference type="SUPFAM" id="SSF69318">
    <property type="entry name" value="Integrin alpha N-terminal domain"/>
    <property type="match status" value="1"/>
</dbReference>
<comment type="caution">
    <text evidence="3">The sequence shown here is derived from an EMBL/GenBank/DDBJ whole genome shotgun (WGS) entry which is preliminary data.</text>
</comment>
<evidence type="ECO:0000256" key="1">
    <source>
        <dbReference type="ARBA" id="ARBA00022729"/>
    </source>
</evidence>
<evidence type="ECO:0000256" key="2">
    <source>
        <dbReference type="SAM" id="MobiDB-lite"/>
    </source>
</evidence>
<keyword evidence="4" id="KW-1185">Reference proteome</keyword>
<protein>
    <submittedName>
        <fullName evidence="3">VCBS repeat-containing protein</fullName>
    </submittedName>
</protein>
<dbReference type="Pfam" id="PF13517">
    <property type="entry name" value="FG-GAP_3"/>
    <property type="match status" value="1"/>
</dbReference>
<organism evidence="3 4">
    <name type="scientific">Nannocystis pusilla</name>
    <dbReference type="NCBI Taxonomy" id="889268"/>
    <lineage>
        <taxon>Bacteria</taxon>
        <taxon>Pseudomonadati</taxon>
        <taxon>Myxococcota</taxon>
        <taxon>Polyangia</taxon>
        <taxon>Nannocystales</taxon>
        <taxon>Nannocystaceae</taxon>
        <taxon>Nannocystis</taxon>
    </lineage>
</organism>
<dbReference type="InterPro" id="IPR013517">
    <property type="entry name" value="FG-GAP"/>
</dbReference>
<sequence length="180" mass="20003">MQMRDTDFDGDGKDDYAVWRPSDGTWYILFSGTGQTASYAWGLPGDIPVPANMTGDGRAELVVFRPSDGSWHVRPWDAPSYSLSWGVIGDIPVPMDHDGDGLASPAVFRQAQVGGTQWSRRHPAPGRHRRRRHQRAHLLRAAQRRLVQLRPLVGRVLGRARRRGGDAPRRGRGGCPDGYV</sequence>
<dbReference type="Proteomes" id="UP001150924">
    <property type="component" value="Unassembled WGS sequence"/>
</dbReference>
<proteinExistence type="predicted"/>
<gene>
    <name evidence="3" type="ORF">OV079_07695</name>
</gene>
<dbReference type="AlphaFoldDB" id="A0A9X3IW19"/>
<evidence type="ECO:0000313" key="3">
    <source>
        <dbReference type="EMBL" id="MCY1005455.1"/>
    </source>
</evidence>
<dbReference type="PANTHER" id="PTHR39431">
    <property type="entry name" value="FRPA/C-RELATED PROTEIN"/>
    <property type="match status" value="1"/>
</dbReference>
<dbReference type="PANTHER" id="PTHR39431:SF1">
    <property type="entry name" value="FRPA_C-RELATED PROTEIN"/>
    <property type="match status" value="1"/>
</dbReference>
<accession>A0A9X3IW19</accession>
<keyword evidence="1" id="KW-0732">Signal</keyword>
<dbReference type="EMBL" id="JAPNKE010000002">
    <property type="protein sequence ID" value="MCY1005455.1"/>
    <property type="molecule type" value="Genomic_DNA"/>
</dbReference>
<name>A0A9X3IW19_9BACT</name>